<comment type="subcellular location">
    <subcellularLocation>
        <location evidence="1">Membrane</location>
        <topology evidence="1">Multi-pass membrane protein</topology>
    </subcellularLocation>
</comment>
<feature type="transmembrane region" description="Helical" evidence="8">
    <location>
        <begin position="175"/>
        <end position="195"/>
    </location>
</feature>
<evidence type="ECO:0000256" key="3">
    <source>
        <dbReference type="ARBA" id="ARBA00022679"/>
    </source>
</evidence>
<feature type="transmembrane region" description="Helical" evidence="8">
    <location>
        <begin position="445"/>
        <end position="466"/>
    </location>
</feature>
<gene>
    <name evidence="10" type="ORF">FEQUK3_LOCUS5382</name>
</gene>
<dbReference type="AlphaFoldDB" id="A0A8J2IS31"/>
<evidence type="ECO:0000313" key="11">
    <source>
        <dbReference type="Proteomes" id="UP000693738"/>
    </source>
</evidence>
<sequence>MSQPPQTFKQGKRLSLRHLIHPSQGAAGEGMSKPTDTIYFLASSLIQKSGRLPVLALNFIRHRIIIIKRLITTERSTLALVARLLPVIFSVLLFFAITVHQVLPSDDPYRCRALLGNSERNGSWLHKPDITGARRPFTNWQPDGCMLHHYKAQEIRDCMGERHAVFSGDSTTRQIFWGMARIVGSFGVLLTRAATNRMLQLNREKANDGRHHLNPHKSYNMTIGGVRIIHIWNPYWNTWRHRKISFTEQLELMNKHKHDPSTEKQQLGSPGLIMLGAGAWYAGNFQSNESAVQWETCLNNVTERLAFGDLPKFGTAPMDPVEGIGNEAFIAPVAPPFYDHMPGRRTGPEGVEEGEVEAIDKYTYTQEGPHNIRLLRAFPQLSVNQPEAIVDKTDTGFHVIDSVAEIKANILLNARCNAKLDRMYGYPYTRSCCTDYGGRSRTQNFILFFLAVYAVACVFFEGFTFVSSLQIRGFDLKVGIFAVALIYCSAADRTHLFSKGMKEFVPREFWVIITIYSLVGGLTIRMVKFRAPRLPTIMTVTAPDAGAEGDGEAPPKPTIPVQDAGILARNQTEEWKGWMQAAILVYHWTGASKDLPIYIFIRLLVAAYLFQTGYGHTIYFLSKRDFSFRRIASVILRLNILSCALPYVMGTDYMFYYFAPLVSFWFMVVYATMAIFSGLNDSIKVLGSKILASFVFVTLVLNFTPLMKWLFAILELIFRIKWDLAEWEFRVTLDGAIVFVGMLAGVVHQRVERDAFWYTNYKFWIMPSIMSIAAFIYLCSSMSDKAIYVIFHPIISVFPVLAFICFRNATPSMRNYYSTASAWLGKCSLETFILQFHVFLAGDTTGVLLLDVFKGDGSLLGDRWRDLAVLVPIFFWISHLVAEASSHIVKIIVGESKQRPTLHDPEEDYENQLKIVEPVWERIPMLNSMHLERARGFCKSVSSGLHLRIGVILGVMWLLNWLY</sequence>
<comment type="similarity">
    <text evidence="2">Belongs to the PC-esterase family. CASD1 subfamily.</text>
</comment>
<dbReference type="Pfam" id="PF07779">
    <property type="entry name" value="Cas1_AcylT"/>
    <property type="match status" value="1"/>
</dbReference>
<reference evidence="10" key="1">
    <citation type="submission" date="2021-05" db="EMBL/GenBank/DDBJ databases">
        <authorList>
            <person name="Khan N."/>
        </authorList>
    </citation>
    <scope>NUCLEOTIDE SEQUENCE</scope>
</reference>
<evidence type="ECO:0000256" key="4">
    <source>
        <dbReference type="ARBA" id="ARBA00022692"/>
    </source>
</evidence>
<keyword evidence="5 8" id="KW-1133">Transmembrane helix</keyword>
<organism evidence="10 11">
    <name type="scientific">Fusarium equiseti</name>
    <name type="common">Fusarium scirpi</name>
    <dbReference type="NCBI Taxonomy" id="61235"/>
    <lineage>
        <taxon>Eukaryota</taxon>
        <taxon>Fungi</taxon>
        <taxon>Dikarya</taxon>
        <taxon>Ascomycota</taxon>
        <taxon>Pezizomycotina</taxon>
        <taxon>Sordariomycetes</taxon>
        <taxon>Hypocreomycetidae</taxon>
        <taxon>Hypocreales</taxon>
        <taxon>Nectriaceae</taxon>
        <taxon>Fusarium</taxon>
        <taxon>Fusarium incarnatum-equiseti species complex</taxon>
    </lineage>
</organism>
<dbReference type="EMBL" id="CAJSTJ010000129">
    <property type="protein sequence ID" value="CAG7559675.1"/>
    <property type="molecule type" value="Genomic_DNA"/>
</dbReference>
<comment type="caution">
    <text evidence="10">The sequence shown here is derived from an EMBL/GenBank/DDBJ whole genome shotgun (WGS) entry which is preliminary data.</text>
</comment>
<feature type="transmembrane region" description="Helical" evidence="8">
    <location>
        <begin position="945"/>
        <end position="962"/>
    </location>
</feature>
<evidence type="ECO:0000256" key="5">
    <source>
        <dbReference type="ARBA" id="ARBA00022989"/>
    </source>
</evidence>
<keyword evidence="6 8" id="KW-0472">Membrane</keyword>
<feature type="transmembrane region" description="Helical" evidence="8">
    <location>
        <begin position="80"/>
        <end position="99"/>
    </location>
</feature>
<name>A0A8J2IS31_FUSEQ</name>
<accession>A0A8J2IS31</accession>
<evidence type="ECO:0000259" key="9">
    <source>
        <dbReference type="Pfam" id="PF07779"/>
    </source>
</evidence>
<dbReference type="PANTHER" id="PTHR13533">
    <property type="entry name" value="N-ACETYLNEURAMINATE 9-O-ACETYLTRANSFERASE"/>
    <property type="match status" value="1"/>
</dbReference>
<dbReference type="GO" id="GO:0016020">
    <property type="term" value="C:membrane"/>
    <property type="evidence" value="ECO:0007669"/>
    <property type="project" value="UniProtKB-SubCell"/>
</dbReference>
<keyword evidence="4 8" id="KW-0812">Transmembrane</keyword>
<feature type="transmembrane region" description="Helical" evidence="8">
    <location>
        <begin position="691"/>
        <end position="711"/>
    </location>
</feature>
<feature type="transmembrane region" description="Helical" evidence="8">
    <location>
        <begin position="786"/>
        <end position="806"/>
    </location>
</feature>
<evidence type="ECO:0000256" key="7">
    <source>
        <dbReference type="ARBA" id="ARBA00023180"/>
    </source>
</evidence>
<feature type="transmembrane region" description="Helical" evidence="8">
    <location>
        <begin position="731"/>
        <end position="751"/>
    </location>
</feature>
<evidence type="ECO:0000256" key="6">
    <source>
        <dbReference type="ARBA" id="ARBA00023136"/>
    </source>
</evidence>
<evidence type="ECO:0000256" key="2">
    <source>
        <dbReference type="ARBA" id="ARBA00010666"/>
    </source>
</evidence>
<feature type="transmembrane region" description="Helical" evidence="8">
    <location>
        <begin position="655"/>
        <end position="679"/>
    </location>
</feature>
<dbReference type="GO" id="GO:0005794">
    <property type="term" value="C:Golgi apparatus"/>
    <property type="evidence" value="ECO:0007669"/>
    <property type="project" value="UniProtKB-ARBA"/>
</dbReference>
<protein>
    <recommendedName>
        <fullName evidence="9">Cas1p 10 TM acyl transferase domain-containing protein</fullName>
    </recommendedName>
</protein>
<feature type="transmembrane region" description="Helical" evidence="8">
    <location>
        <begin position="597"/>
        <end position="619"/>
    </location>
</feature>
<dbReference type="GO" id="GO:0005975">
    <property type="term" value="P:carbohydrate metabolic process"/>
    <property type="evidence" value="ECO:0007669"/>
    <property type="project" value="UniProtKB-ARBA"/>
</dbReference>
<keyword evidence="3" id="KW-0808">Transferase</keyword>
<proteinExistence type="inferred from homology"/>
<dbReference type="PANTHER" id="PTHR13533:SF1">
    <property type="entry name" value="N-ACETYLNEURAMINATE 9-O-ACETYLTRANSFERASE"/>
    <property type="match status" value="1"/>
</dbReference>
<evidence type="ECO:0000313" key="10">
    <source>
        <dbReference type="EMBL" id="CAG7559675.1"/>
    </source>
</evidence>
<feature type="domain" description="Cas1p 10 TM acyl transferase" evidence="9">
    <location>
        <begin position="563"/>
        <end position="899"/>
    </location>
</feature>
<evidence type="ECO:0000256" key="8">
    <source>
        <dbReference type="SAM" id="Phobius"/>
    </source>
</evidence>
<keyword evidence="7" id="KW-0325">Glycoprotein</keyword>
<dbReference type="Proteomes" id="UP000693738">
    <property type="component" value="Unassembled WGS sequence"/>
</dbReference>
<dbReference type="GO" id="GO:0016740">
    <property type="term" value="F:transferase activity"/>
    <property type="evidence" value="ECO:0007669"/>
    <property type="project" value="UniProtKB-KW"/>
</dbReference>
<feature type="transmembrane region" description="Helical" evidence="8">
    <location>
        <begin position="509"/>
        <end position="527"/>
    </location>
</feature>
<feature type="transmembrane region" description="Helical" evidence="8">
    <location>
        <begin position="763"/>
        <end position="780"/>
    </location>
</feature>
<evidence type="ECO:0000256" key="1">
    <source>
        <dbReference type="ARBA" id="ARBA00004141"/>
    </source>
</evidence>
<dbReference type="InterPro" id="IPR012419">
    <property type="entry name" value="Cas1_AcylTrans_dom"/>
</dbReference>